<organism evidence="2 3">
    <name type="scientific">Actinidia rufa</name>
    <dbReference type="NCBI Taxonomy" id="165716"/>
    <lineage>
        <taxon>Eukaryota</taxon>
        <taxon>Viridiplantae</taxon>
        <taxon>Streptophyta</taxon>
        <taxon>Embryophyta</taxon>
        <taxon>Tracheophyta</taxon>
        <taxon>Spermatophyta</taxon>
        <taxon>Magnoliopsida</taxon>
        <taxon>eudicotyledons</taxon>
        <taxon>Gunneridae</taxon>
        <taxon>Pentapetalae</taxon>
        <taxon>asterids</taxon>
        <taxon>Ericales</taxon>
        <taxon>Actinidiaceae</taxon>
        <taxon>Actinidia</taxon>
    </lineage>
</organism>
<dbReference type="EMBL" id="BJWL01000015">
    <property type="protein sequence ID" value="GFZ01870.1"/>
    <property type="molecule type" value="Genomic_DNA"/>
</dbReference>
<feature type="compositionally biased region" description="Polar residues" evidence="1">
    <location>
        <begin position="83"/>
        <end position="93"/>
    </location>
</feature>
<name>A0A7J0FUM4_9ERIC</name>
<evidence type="ECO:0000313" key="3">
    <source>
        <dbReference type="Proteomes" id="UP000585474"/>
    </source>
</evidence>
<evidence type="ECO:0000256" key="1">
    <source>
        <dbReference type="SAM" id="MobiDB-lite"/>
    </source>
</evidence>
<accession>A0A7J0FUM4</accession>
<gene>
    <name evidence="2" type="ORF">Acr_15g0004790</name>
</gene>
<keyword evidence="3" id="KW-1185">Reference proteome</keyword>
<feature type="region of interest" description="Disordered" evidence="1">
    <location>
        <begin position="74"/>
        <end position="114"/>
    </location>
</feature>
<dbReference type="AlphaFoldDB" id="A0A7J0FUM4"/>
<comment type="caution">
    <text evidence="2">The sequence shown here is derived from an EMBL/GenBank/DDBJ whole genome shotgun (WGS) entry which is preliminary data.</text>
</comment>
<reference evidence="2 3" key="1">
    <citation type="submission" date="2019-07" db="EMBL/GenBank/DDBJ databases">
        <title>De Novo Assembly of kiwifruit Actinidia rufa.</title>
        <authorList>
            <person name="Sugita-Konishi S."/>
            <person name="Sato K."/>
            <person name="Mori E."/>
            <person name="Abe Y."/>
            <person name="Kisaki G."/>
            <person name="Hamano K."/>
            <person name="Suezawa K."/>
            <person name="Otani M."/>
            <person name="Fukuda T."/>
            <person name="Manabe T."/>
            <person name="Gomi K."/>
            <person name="Tabuchi M."/>
            <person name="Akimitsu K."/>
            <person name="Kataoka I."/>
        </authorList>
    </citation>
    <scope>NUCLEOTIDE SEQUENCE [LARGE SCALE GENOMIC DNA]</scope>
    <source>
        <strain evidence="3">cv. Fuchu</strain>
    </source>
</reference>
<protein>
    <submittedName>
        <fullName evidence="2">Uncharacterized protein</fullName>
    </submittedName>
</protein>
<dbReference type="Proteomes" id="UP000585474">
    <property type="component" value="Unassembled WGS sequence"/>
</dbReference>
<proteinExistence type="predicted"/>
<sequence>MTLKVSLSLSVSSSVCVYTYRLGIYMSVWPDLNNEFEGDNEAGEEVGIEVFGWGMKIMEIMYYGYRDEDRDWEADENIDGGSESDSGSLINEENVNENKDDGLSDYQSGDEVGN</sequence>
<evidence type="ECO:0000313" key="2">
    <source>
        <dbReference type="EMBL" id="GFZ01870.1"/>
    </source>
</evidence>